<dbReference type="GO" id="GO:0006144">
    <property type="term" value="P:purine nucleobase metabolic process"/>
    <property type="evidence" value="ECO:0007669"/>
    <property type="project" value="UniProtKB-KW"/>
</dbReference>
<protein>
    <recommendedName>
        <fullName evidence="7">5-hydroxyisourate hydrolase</fullName>
        <shortName evidence="7">HIU hydrolase</shortName>
        <shortName evidence="7">HIUHase</shortName>
        <ecNumber evidence="7">3.5.2.17</ecNumber>
    </recommendedName>
</protein>
<name>A0A2W4WUP7_9CYAN</name>
<proteinExistence type="inferred from homology"/>
<dbReference type="Gene3D" id="2.60.40.180">
    <property type="entry name" value="Transthyretin/hydroxyisourate hydrolase domain"/>
    <property type="match status" value="1"/>
</dbReference>
<dbReference type="GO" id="GO:0033971">
    <property type="term" value="F:hydroxyisourate hydrolase activity"/>
    <property type="evidence" value="ECO:0007669"/>
    <property type="project" value="UniProtKB-EC"/>
</dbReference>
<evidence type="ECO:0000256" key="1">
    <source>
        <dbReference type="ARBA" id="ARBA00001043"/>
    </source>
</evidence>
<comment type="caution">
    <text evidence="9">The sequence shown here is derived from an EMBL/GenBank/DDBJ whole genome shotgun (WGS) entry which is preliminary data.</text>
</comment>
<evidence type="ECO:0000313" key="9">
    <source>
        <dbReference type="EMBL" id="PZO48656.1"/>
    </source>
</evidence>
<dbReference type="Pfam" id="PF00576">
    <property type="entry name" value="Transthyretin"/>
    <property type="match status" value="1"/>
</dbReference>
<dbReference type="PANTHER" id="PTHR10395">
    <property type="entry name" value="URICASE AND TRANSTHYRETIN-RELATED"/>
    <property type="match status" value="1"/>
</dbReference>
<dbReference type="Proteomes" id="UP000249794">
    <property type="component" value="Unassembled WGS sequence"/>
</dbReference>
<dbReference type="InterPro" id="IPR023418">
    <property type="entry name" value="Thyroxine_BS"/>
</dbReference>
<reference evidence="9 10" key="2">
    <citation type="submission" date="2018-06" db="EMBL/GenBank/DDBJ databases">
        <title>Metagenomic assembly of (sub)arctic Cyanobacteria and their associated microbiome from non-axenic cultures.</title>
        <authorList>
            <person name="Baurain D."/>
        </authorList>
    </citation>
    <scope>NUCLEOTIDE SEQUENCE [LARGE SCALE GENOMIC DNA]</scope>
    <source>
        <strain evidence="9">ULC027bin1</strain>
    </source>
</reference>
<evidence type="ECO:0000313" key="10">
    <source>
        <dbReference type="Proteomes" id="UP000249794"/>
    </source>
</evidence>
<dbReference type="SUPFAM" id="SSF49472">
    <property type="entry name" value="Transthyretin (synonym: prealbumin)"/>
    <property type="match status" value="1"/>
</dbReference>
<reference evidence="10" key="1">
    <citation type="submission" date="2018-04" db="EMBL/GenBank/DDBJ databases">
        <authorList>
            <person name="Cornet L."/>
        </authorList>
    </citation>
    <scope>NUCLEOTIDE SEQUENCE [LARGE SCALE GENOMIC DNA]</scope>
</reference>
<dbReference type="InterPro" id="IPR023416">
    <property type="entry name" value="Transthyretin/HIU_hydrolase_d"/>
</dbReference>
<comment type="function">
    <text evidence="2">Catalyzes the hydrolysis of 5-hydroxyisourate (HIU) to 2-oxo-4-hydroxy-4-carboxy-5-ureidoimidazoline (OHCU).</text>
</comment>
<comment type="similarity">
    <text evidence="3 7">Belongs to the transthyretin family. 5-hydroxyisourate hydrolase subfamily.</text>
</comment>
<dbReference type="NCBIfam" id="TIGR02962">
    <property type="entry name" value="hdxy_isourate"/>
    <property type="match status" value="1"/>
</dbReference>
<gene>
    <name evidence="9" type="primary">uraH</name>
    <name evidence="9" type="ORF">DCF15_17675</name>
</gene>
<dbReference type="InterPro" id="IPR014306">
    <property type="entry name" value="Hydroxyisourate_hydrolase"/>
</dbReference>
<keyword evidence="6 7" id="KW-0378">Hydrolase</keyword>
<dbReference type="EMBL" id="QBMP01000232">
    <property type="protein sequence ID" value="PZO48656.1"/>
    <property type="molecule type" value="Genomic_DNA"/>
</dbReference>
<dbReference type="AlphaFoldDB" id="A0A2W4WUP7"/>
<keyword evidence="5 7" id="KW-0659">Purine metabolism</keyword>
<dbReference type="CDD" id="cd05822">
    <property type="entry name" value="TLP_HIUase"/>
    <property type="match status" value="1"/>
</dbReference>
<evidence type="ECO:0000256" key="2">
    <source>
        <dbReference type="ARBA" id="ARBA00002704"/>
    </source>
</evidence>
<dbReference type="PANTHER" id="PTHR10395:SF7">
    <property type="entry name" value="5-HYDROXYISOURATE HYDROLASE"/>
    <property type="match status" value="1"/>
</dbReference>
<dbReference type="EC" id="3.5.2.17" evidence="7"/>
<evidence type="ECO:0000256" key="7">
    <source>
        <dbReference type="RuleBase" id="RU361270"/>
    </source>
</evidence>
<comment type="catalytic activity">
    <reaction evidence="1 7">
        <text>5-hydroxyisourate + H2O = 5-hydroxy-2-oxo-4-ureido-2,5-dihydro-1H-imidazole-5-carboxylate + H(+)</text>
        <dbReference type="Rhea" id="RHEA:23736"/>
        <dbReference type="ChEBI" id="CHEBI:15377"/>
        <dbReference type="ChEBI" id="CHEBI:15378"/>
        <dbReference type="ChEBI" id="CHEBI:18072"/>
        <dbReference type="ChEBI" id="CHEBI:58639"/>
        <dbReference type="EC" id="3.5.2.17"/>
    </reaction>
</comment>
<organism evidence="9 10">
    <name type="scientific">Phormidesmis priestleyi</name>
    <dbReference type="NCBI Taxonomy" id="268141"/>
    <lineage>
        <taxon>Bacteria</taxon>
        <taxon>Bacillati</taxon>
        <taxon>Cyanobacteriota</taxon>
        <taxon>Cyanophyceae</taxon>
        <taxon>Leptolyngbyales</taxon>
        <taxon>Leptolyngbyaceae</taxon>
        <taxon>Phormidesmis</taxon>
    </lineage>
</organism>
<evidence type="ECO:0000256" key="4">
    <source>
        <dbReference type="ARBA" id="ARBA00011881"/>
    </source>
</evidence>
<evidence type="ECO:0000256" key="5">
    <source>
        <dbReference type="ARBA" id="ARBA00022631"/>
    </source>
</evidence>
<evidence type="ECO:0000259" key="8">
    <source>
        <dbReference type="Pfam" id="PF00576"/>
    </source>
</evidence>
<sequence length="125" mass="13532">MTGKLTTHVLDTAQGAPAVGMTIELWQIAGDLTGSLLESDRLLKTIITNSDGRTDAPLLNPPDFAVGIYELRFAVGSYFTAHLSDLPNPPFLGIVPIRFGIADLSSHYHVPLLCSPWSYSTYRGS</sequence>
<comment type="subunit">
    <text evidence="4 7">Homotetramer.</text>
</comment>
<evidence type="ECO:0000256" key="6">
    <source>
        <dbReference type="ARBA" id="ARBA00022801"/>
    </source>
</evidence>
<feature type="domain" description="Transthyretin/hydroxyisourate hydrolase" evidence="8">
    <location>
        <begin position="5"/>
        <end position="124"/>
    </location>
</feature>
<dbReference type="PROSITE" id="PS00768">
    <property type="entry name" value="TRANSTHYRETIN_1"/>
    <property type="match status" value="1"/>
</dbReference>
<evidence type="ECO:0000256" key="3">
    <source>
        <dbReference type="ARBA" id="ARBA00009850"/>
    </source>
</evidence>
<accession>A0A2W4WUP7</accession>
<dbReference type="InterPro" id="IPR036817">
    <property type="entry name" value="Transthyretin/HIU_hydrolase_sf"/>
</dbReference>